<reference evidence="4 5" key="1">
    <citation type="submission" date="2019-05" db="EMBL/GenBank/DDBJ databases">
        <title>Genome sequencing of F202Z8.</title>
        <authorList>
            <person name="Kwon Y.M."/>
        </authorList>
    </citation>
    <scope>NUCLEOTIDE SEQUENCE [LARGE SCALE GENOMIC DNA]</scope>
    <source>
        <strain evidence="4 5">F202Z8</strain>
    </source>
</reference>
<dbReference type="InterPro" id="IPR016181">
    <property type="entry name" value="Acyl_CoA_acyltransferase"/>
</dbReference>
<dbReference type="GO" id="GO:0016747">
    <property type="term" value="F:acyltransferase activity, transferring groups other than amino-acyl groups"/>
    <property type="evidence" value="ECO:0007669"/>
    <property type="project" value="InterPro"/>
</dbReference>
<dbReference type="AlphaFoldDB" id="A0A5B7SVH8"/>
<dbReference type="InterPro" id="IPR050832">
    <property type="entry name" value="Bact_Acetyltransf"/>
</dbReference>
<keyword evidence="5" id="KW-1185">Reference proteome</keyword>
<dbReference type="Gene3D" id="3.40.630.30">
    <property type="match status" value="1"/>
</dbReference>
<protein>
    <submittedName>
        <fullName evidence="4">GNAT family N-acetyltransferase</fullName>
    </submittedName>
</protein>
<dbReference type="RefSeq" id="WP_138853638.1">
    <property type="nucleotide sequence ID" value="NZ_CP040710.1"/>
</dbReference>
<evidence type="ECO:0000313" key="5">
    <source>
        <dbReference type="Proteomes" id="UP000310017"/>
    </source>
</evidence>
<accession>A0A5B7SVH8</accession>
<keyword evidence="1 4" id="KW-0808">Transferase</keyword>
<dbReference type="PANTHER" id="PTHR43877">
    <property type="entry name" value="AMINOALKYLPHOSPHONATE N-ACETYLTRANSFERASE-RELATED-RELATED"/>
    <property type="match status" value="1"/>
</dbReference>
<dbReference type="KEGG" id="asag:FGM00_14705"/>
<dbReference type="InterPro" id="IPR000182">
    <property type="entry name" value="GNAT_dom"/>
</dbReference>
<evidence type="ECO:0000259" key="3">
    <source>
        <dbReference type="PROSITE" id="PS51186"/>
    </source>
</evidence>
<sequence length="175" mass="19745">MVFRPASKNDACAIAALHAKSWQQNYRGALSDAFLDEKAPSERLAVWRSRLENSPSEQCVLVAENGGKVVGFVCLYFDHSSEYGTLLDNLHVSSEMQGNGIGRQLMRLAAEKMERRRPDSSMYLWVLQQNLAAIRFYEALGGLKVEAVEEMDIGDIPVIKSRYYWNSLSPLLQIE</sequence>
<evidence type="ECO:0000256" key="2">
    <source>
        <dbReference type="ARBA" id="ARBA00023315"/>
    </source>
</evidence>
<dbReference type="PROSITE" id="PS51186">
    <property type="entry name" value="GNAT"/>
    <property type="match status" value="1"/>
</dbReference>
<dbReference type="EMBL" id="CP040710">
    <property type="protein sequence ID" value="QCX01299.1"/>
    <property type="molecule type" value="Genomic_DNA"/>
</dbReference>
<name>A0A5B7SVH8_9FLAO</name>
<gene>
    <name evidence="4" type="ORF">FGM00_14705</name>
</gene>
<dbReference type="Proteomes" id="UP000310017">
    <property type="component" value="Chromosome"/>
</dbReference>
<evidence type="ECO:0000256" key="1">
    <source>
        <dbReference type="ARBA" id="ARBA00022679"/>
    </source>
</evidence>
<dbReference type="CDD" id="cd04301">
    <property type="entry name" value="NAT_SF"/>
    <property type="match status" value="1"/>
</dbReference>
<keyword evidence="2" id="KW-0012">Acyltransferase</keyword>
<organism evidence="4 5">
    <name type="scientific">Aggregatimonas sangjinii</name>
    <dbReference type="NCBI Taxonomy" id="2583587"/>
    <lineage>
        <taxon>Bacteria</taxon>
        <taxon>Pseudomonadati</taxon>
        <taxon>Bacteroidota</taxon>
        <taxon>Flavobacteriia</taxon>
        <taxon>Flavobacteriales</taxon>
        <taxon>Flavobacteriaceae</taxon>
        <taxon>Aggregatimonas</taxon>
    </lineage>
</organism>
<feature type="domain" description="N-acetyltransferase" evidence="3">
    <location>
        <begin position="1"/>
        <end position="163"/>
    </location>
</feature>
<proteinExistence type="predicted"/>
<evidence type="ECO:0000313" key="4">
    <source>
        <dbReference type="EMBL" id="QCX01299.1"/>
    </source>
</evidence>
<dbReference type="OrthoDB" id="5292888at2"/>
<dbReference type="SUPFAM" id="SSF55729">
    <property type="entry name" value="Acyl-CoA N-acyltransferases (Nat)"/>
    <property type="match status" value="1"/>
</dbReference>
<dbReference type="Pfam" id="PF00583">
    <property type="entry name" value="Acetyltransf_1"/>
    <property type="match status" value="1"/>
</dbReference>